<dbReference type="Pfam" id="PF04398">
    <property type="entry name" value="DUF538"/>
    <property type="match status" value="1"/>
</dbReference>
<evidence type="ECO:0000313" key="1">
    <source>
        <dbReference type="EMBL" id="MQM12335.1"/>
    </source>
</evidence>
<dbReference type="InterPro" id="IPR007493">
    <property type="entry name" value="DUF538"/>
</dbReference>
<organism evidence="1 2">
    <name type="scientific">Colocasia esculenta</name>
    <name type="common">Wild taro</name>
    <name type="synonym">Arum esculentum</name>
    <dbReference type="NCBI Taxonomy" id="4460"/>
    <lineage>
        <taxon>Eukaryota</taxon>
        <taxon>Viridiplantae</taxon>
        <taxon>Streptophyta</taxon>
        <taxon>Embryophyta</taxon>
        <taxon>Tracheophyta</taxon>
        <taxon>Spermatophyta</taxon>
        <taxon>Magnoliopsida</taxon>
        <taxon>Liliopsida</taxon>
        <taxon>Araceae</taxon>
        <taxon>Aroideae</taxon>
        <taxon>Colocasieae</taxon>
        <taxon>Colocasia</taxon>
    </lineage>
</organism>
<dbReference type="Proteomes" id="UP000652761">
    <property type="component" value="Unassembled WGS sequence"/>
</dbReference>
<dbReference type="PANTHER" id="PTHR31676">
    <property type="entry name" value="T31J12.3 PROTEIN-RELATED"/>
    <property type="match status" value="1"/>
</dbReference>
<dbReference type="InterPro" id="IPR036758">
    <property type="entry name" value="At5g01610-like"/>
</dbReference>
<dbReference type="EMBL" id="NMUH01005275">
    <property type="protein sequence ID" value="MQM12335.1"/>
    <property type="molecule type" value="Genomic_DNA"/>
</dbReference>
<keyword evidence="2" id="KW-1185">Reference proteome</keyword>
<gene>
    <name evidence="1" type="ORF">Taro_045251</name>
</gene>
<protein>
    <submittedName>
        <fullName evidence="1">Uncharacterized protein</fullName>
    </submittedName>
</protein>
<sequence length="146" mass="15899">MASHAVALATGGGAIEVYKGGADCRRRLVEILKENSLPTGLLPFDDGILELGYNKDDGFIWMKQKEKKQHYFSKAKLTVVYEAEVAAYLQPSGMKKIKGVAAKELFLKINAEEFSVDGDPVDGSIHVKTTIGISRVLPASAFQLEV</sequence>
<dbReference type="Gene3D" id="2.30.240.10">
    <property type="entry name" value="At5g01610-like"/>
    <property type="match status" value="1"/>
</dbReference>
<dbReference type="AlphaFoldDB" id="A0A843X3X7"/>
<accession>A0A843X3X7</accession>
<proteinExistence type="predicted"/>
<dbReference type="PANTHER" id="PTHR31676:SF10">
    <property type="entry name" value="EXPRESSED PROTEIN"/>
    <property type="match status" value="1"/>
</dbReference>
<comment type="caution">
    <text evidence="1">The sequence shown here is derived from an EMBL/GenBank/DDBJ whole genome shotgun (WGS) entry which is preliminary data.</text>
</comment>
<name>A0A843X3X7_COLES</name>
<dbReference type="SUPFAM" id="SSF141562">
    <property type="entry name" value="At5g01610-like"/>
    <property type="match status" value="1"/>
</dbReference>
<evidence type="ECO:0000313" key="2">
    <source>
        <dbReference type="Proteomes" id="UP000652761"/>
    </source>
</evidence>
<reference evidence="1" key="1">
    <citation type="submission" date="2017-07" db="EMBL/GenBank/DDBJ databases">
        <title>Taro Niue Genome Assembly and Annotation.</title>
        <authorList>
            <person name="Atibalentja N."/>
            <person name="Keating K."/>
            <person name="Fields C.J."/>
        </authorList>
    </citation>
    <scope>NUCLEOTIDE SEQUENCE</scope>
    <source>
        <strain evidence="1">Niue_2</strain>
        <tissue evidence="1">Leaf</tissue>
    </source>
</reference>